<dbReference type="KEGG" id="tper:IWA51_03725"/>
<dbReference type="Proteomes" id="UP000595224">
    <property type="component" value="Chromosome"/>
</dbReference>
<evidence type="ECO:0000313" key="1">
    <source>
        <dbReference type="EMBL" id="QQA01732.1"/>
    </source>
</evidence>
<gene>
    <name evidence="1" type="ORF">IWA51_03725</name>
</gene>
<evidence type="ECO:0000313" key="2">
    <source>
        <dbReference type="Proteomes" id="UP000595224"/>
    </source>
</evidence>
<dbReference type="AlphaFoldDB" id="A0A7T3REL3"/>
<reference evidence="1 2" key="1">
    <citation type="submission" date="2020-11" db="EMBL/GenBank/DDBJ databases">
        <title>Treponema Peruensis nv. sp., first commensal Treponema isolated from human feces.</title>
        <authorList>
            <person name="Belkhou C."/>
            <person name="Raes J."/>
        </authorList>
    </citation>
    <scope>NUCLEOTIDE SEQUENCE [LARGE SCALE GENOMIC DNA]</scope>
    <source>
        <strain evidence="1 2">RCC2812</strain>
    </source>
</reference>
<organism evidence="1 2">
    <name type="scientific">Treponema peruense</name>
    <dbReference type="NCBI Taxonomy" id="2787628"/>
    <lineage>
        <taxon>Bacteria</taxon>
        <taxon>Pseudomonadati</taxon>
        <taxon>Spirochaetota</taxon>
        <taxon>Spirochaetia</taxon>
        <taxon>Spirochaetales</taxon>
        <taxon>Treponemataceae</taxon>
        <taxon>Treponema</taxon>
    </lineage>
</organism>
<proteinExistence type="predicted"/>
<name>A0A7T3REL3_9SPIR</name>
<dbReference type="RefSeq" id="WP_198443288.1">
    <property type="nucleotide sequence ID" value="NZ_CBCSHE010000002.1"/>
</dbReference>
<dbReference type="Pfam" id="PF19668">
    <property type="entry name" value="DUF6171"/>
    <property type="match status" value="1"/>
</dbReference>
<keyword evidence="2" id="KW-1185">Reference proteome</keyword>
<protein>
    <submittedName>
        <fullName evidence="1">Uncharacterized protein</fullName>
    </submittedName>
</protein>
<dbReference type="EMBL" id="CP064936">
    <property type="protein sequence ID" value="QQA01732.1"/>
    <property type="molecule type" value="Genomic_DNA"/>
</dbReference>
<accession>A0A7T3REL3</accession>
<dbReference type="InterPro" id="IPR046169">
    <property type="entry name" value="DUF6171"/>
</dbReference>
<sequence>MKQPCPECELRAIQSSITKESLEREVSGMKYVEGITACESQFRKRIGVCEKCSSLVSQIMCSECGAYVLFRAKNKKSSCPRAKWAAQGC</sequence>